<protein>
    <submittedName>
        <fullName evidence="1">Uncharacterized protein</fullName>
    </submittedName>
</protein>
<name>A0AA41QQV5_9HYPH</name>
<gene>
    <name evidence="1" type="ORF">ML536_17715</name>
</gene>
<accession>A0AA41QQV5</accession>
<comment type="caution">
    <text evidence="1">The sequence shown here is derived from an EMBL/GenBank/DDBJ whole genome shotgun (WGS) entry which is preliminary data.</text>
</comment>
<organism evidence="1 2">
    <name type="scientific">Paradevosia shaoguanensis</name>
    <dbReference type="NCBI Taxonomy" id="1335043"/>
    <lineage>
        <taxon>Bacteria</taxon>
        <taxon>Pseudomonadati</taxon>
        <taxon>Pseudomonadota</taxon>
        <taxon>Alphaproteobacteria</taxon>
        <taxon>Hyphomicrobiales</taxon>
        <taxon>Devosiaceae</taxon>
        <taxon>Paradevosia</taxon>
    </lineage>
</organism>
<evidence type="ECO:0000313" key="2">
    <source>
        <dbReference type="Proteomes" id="UP001156140"/>
    </source>
</evidence>
<sequence length="101" mass="11015">MDVIVDYEDLHGGFGADGERRVTAKVEIIGLEGSELRHVRLTVAVDVAEPESGTLRDIESAVLEAAASRLRSAASLSLRDLQEGLLRQQTLDQPSQWDEGE</sequence>
<evidence type="ECO:0000313" key="1">
    <source>
        <dbReference type="EMBL" id="MCI0128672.1"/>
    </source>
</evidence>
<dbReference type="RefSeq" id="WP_281736760.1">
    <property type="nucleotide sequence ID" value="NZ_JAKETQ010000002.1"/>
</dbReference>
<dbReference type="AlphaFoldDB" id="A0AA41QQV5"/>
<reference evidence="1" key="1">
    <citation type="submission" date="2022-03" db="EMBL/GenBank/DDBJ databases">
        <title>The complete genome sequence of a Methyloterrigena soli.</title>
        <authorList>
            <person name="Zi Z."/>
        </authorList>
    </citation>
    <scope>NUCLEOTIDE SEQUENCE</scope>
    <source>
        <strain evidence="1">M48</strain>
    </source>
</reference>
<keyword evidence="2" id="KW-1185">Reference proteome</keyword>
<dbReference type="EMBL" id="JALAZD010000002">
    <property type="protein sequence ID" value="MCI0128672.1"/>
    <property type="molecule type" value="Genomic_DNA"/>
</dbReference>
<proteinExistence type="predicted"/>
<dbReference type="Proteomes" id="UP001156140">
    <property type="component" value="Unassembled WGS sequence"/>
</dbReference>